<comment type="pathway">
    <text evidence="4">Lipid metabolism.</text>
</comment>
<name>A0ABU6DST2_9GAMM</name>
<dbReference type="Gene3D" id="3.30.428.30">
    <property type="entry name" value="HIT family - CDH-like"/>
    <property type="match status" value="1"/>
</dbReference>
<evidence type="ECO:0000256" key="3">
    <source>
        <dbReference type="ARBA" id="ARBA00004927"/>
    </source>
</evidence>
<evidence type="ECO:0000256" key="12">
    <source>
        <dbReference type="ARBA" id="ARBA00022989"/>
    </source>
</evidence>
<evidence type="ECO:0000256" key="13">
    <source>
        <dbReference type="ARBA" id="ARBA00023098"/>
    </source>
</evidence>
<sequence length="249" mass="28511">MQYKHWIYTLLGLVMLSAFGCQQVSKVVSNRNVLWQIVNERCGTSQDLKGDCLVINRQEGYVVLRDIKGPVQTLIIPTQKVTGIEDVQLLNVQTPNYFHDAWANAQILNQQNKKEIDPKYLSFSVNSSHGRTQDQLHIHSSCLKENVYTVLQKYRSDIREQWSILPDKLLGHTYIAKKIKVADLDEQSPFLQLEQYVKTQPKTKMGDYGLAMVSIENNEAILLATKFNVLEMNLGSIEEVQDTECQVTH</sequence>
<comment type="catalytic activity">
    <reaction evidence="1">
        <text>a CDP-1,2-diacyl-sn-glycerol + H2O = a 1,2-diacyl-sn-glycero-3-phosphate + CMP + 2 H(+)</text>
        <dbReference type="Rhea" id="RHEA:15221"/>
        <dbReference type="ChEBI" id="CHEBI:15377"/>
        <dbReference type="ChEBI" id="CHEBI:15378"/>
        <dbReference type="ChEBI" id="CHEBI:58332"/>
        <dbReference type="ChEBI" id="CHEBI:58608"/>
        <dbReference type="ChEBI" id="CHEBI:60377"/>
        <dbReference type="EC" id="3.6.1.26"/>
    </reaction>
</comment>
<keyword evidence="12" id="KW-1133">Transmembrane helix</keyword>
<evidence type="ECO:0000256" key="11">
    <source>
        <dbReference type="ARBA" id="ARBA00022801"/>
    </source>
</evidence>
<dbReference type="InterPro" id="IPR036265">
    <property type="entry name" value="HIT-like_sf"/>
</dbReference>
<dbReference type="RefSeq" id="WP_325775326.1">
    <property type="nucleotide sequence ID" value="NZ_VTDN01000005.1"/>
</dbReference>
<evidence type="ECO:0000256" key="6">
    <source>
        <dbReference type="ARBA" id="ARBA00012375"/>
    </source>
</evidence>
<evidence type="ECO:0000256" key="17">
    <source>
        <dbReference type="ARBA" id="ARBA00032888"/>
    </source>
</evidence>
<keyword evidence="8" id="KW-1003">Cell membrane</keyword>
<reference evidence="19 20" key="1">
    <citation type="submission" date="2019-08" db="EMBL/GenBank/DDBJ databases">
        <title>Five species of Acinetobacter isolated from floral nectar and animal pollinators.</title>
        <authorList>
            <person name="Hendry T.A."/>
        </authorList>
    </citation>
    <scope>NUCLEOTIDE SEQUENCE [LARGE SCALE GENOMIC DNA]</scope>
    <source>
        <strain evidence="19 20">MD18.27</strain>
    </source>
</reference>
<dbReference type="InterPro" id="IPR003763">
    <property type="entry name" value="CDP-diacylglyc_Pase"/>
</dbReference>
<evidence type="ECO:0000256" key="16">
    <source>
        <dbReference type="ARBA" id="ARBA00023264"/>
    </source>
</evidence>
<comment type="caution">
    <text evidence="19">The sequence shown here is derived from an EMBL/GenBank/DDBJ whole genome shotgun (WGS) entry which is preliminary data.</text>
</comment>
<keyword evidence="16" id="KW-1208">Phospholipid metabolism</keyword>
<evidence type="ECO:0000256" key="4">
    <source>
        <dbReference type="ARBA" id="ARBA00005189"/>
    </source>
</evidence>
<dbReference type="EMBL" id="VTDN01000005">
    <property type="protein sequence ID" value="MEB5476878.1"/>
    <property type="molecule type" value="Genomic_DNA"/>
</dbReference>
<dbReference type="Pfam" id="PF02611">
    <property type="entry name" value="CDH"/>
    <property type="match status" value="1"/>
</dbReference>
<comment type="subcellular location">
    <subcellularLocation>
        <location evidence="2">Cell membrane</location>
        <topology evidence="2">Single-pass membrane protein</topology>
    </subcellularLocation>
</comment>
<accession>A0ABU6DST2</accession>
<keyword evidence="20" id="KW-1185">Reference proteome</keyword>
<evidence type="ECO:0000256" key="9">
    <source>
        <dbReference type="ARBA" id="ARBA00022516"/>
    </source>
</evidence>
<keyword evidence="15" id="KW-0594">Phospholipid biosynthesis</keyword>
<proteinExistence type="inferred from homology"/>
<dbReference type="EC" id="3.6.1.26" evidence="6"/>
<evidence type="ECO:0000256" key="10">
    <source>
        <dbReference type="ARBA" id="ARBA00022692"/>
    </source>
</evidence>
<keyword evidence="9" id="KW-0444">Lipid biosynthesis</keyword>
<evidence type="ECO:0000256" key="7">
    <source>
        <dbReference type="ARBA" id="ARBA00019608"/>
    </source>
</evidence>
<evidence type="ECO:0000256" key="1">
    <source>
        <dbReference type="ARBA" id="ARBA00001007"/>
    </source>
</evidence>
<dbReference type="PROSITE" id="PS51257">
    <property type="entry name" value="PROKAR_LIPOPROTEIN"/>
    <property type="match status" value="1"/>
</dbReference>
<keyword evidence="14" id="KW-0472">Membrane</keyword>
<keyword evidence="13" id="KW-0443">Lipid metabolism</keyword>
<evidence type="ECO:0000313" key="20">
    <source>
        <dbReference type="Proteomes" id="UP001339883"/>
    </source>
</evidence>
<comment type="pathway">
    <text evidence="3">Phospholipid metabolism; CDP-diacylglycerol degradation; phosphatidate from CDP-diacylglycerol: step 1/1.</text>
</comment>
<keyword evidence="11" id="KW-0378">Hydrolase</keyword>
<evidence type="ECO:0000256" key="5">
    <source>
        <dbReference type="ARBA" id="ARBA00006435"/>
    </source>
</evidence>
<dbReference type="Proteomes" id="UP001339883">
    <property type="component" value="Unassembled WGS sequence"/>
</dbReference>
<evidence type="ECO:0000256" key="18">
    <source>
        <dbReference type="ARBA" id="ARBA00032892"/>
    </source>
</evidence>
<evidence type="ECO:0000256" key="15">
    <source>
        <dbReference type="ARBA" id="ARBA00023209"/>
    </source>
</evidence>
<evidence type="ECO:0000256" key="8">
    <source>
        <dbReference type="ARBA" id="ARBA00022475"/>
    </source>
</evidence>
<organism evidence="19 20">
    <name type="scientific">Acinetobacter pollinis</name>
    <dbReference type="NCBI Taxonomy" id="2605270"/>
    <lineage>
        <taxon>Bacteria</taxon>
        <taxon>Pseudomonadati</taxon>
        <taxon>Pseudomonadota</taxon>
        <taxon>Gammaproteobacteria</taxon>
        <taxon>Moraxellales</taxon>
        <taxon>Moraxellaceae</taxon>
        <taxon>Acinetobacter</taxon>
    </lineage>
</organism>
<gene>
    <name evidence="19" type="ORF">I2F25_07455</name>
</gene>
<keyword evidence="10" id="KW-0812">Transmembrane</keyword>
<evidence type="ECO:0000256" key="14">
    <source>
        <dbReference type="ARBA" id="ARBA00023136"/>
    </source>
</evidence>
<evidence type="ECO:0000313" key="19">
    <source>
        <dbReference type="EMBL" id="MEB5476878.1"/>
    </source>
</evidence>
<evidence type="ECO:0000256" key="2">
    <source>
        <dbReference type="ARBA" id="ARBA00004162"/>
    </source>
</evidence>
<dbReference type="SUPFAM" id="SSF54197">
    <property type="entry name" value="HIT-like"/>
    <property type="match status" value="1"/>
</dbReference>
<dbReference type="PIRSF" id="PIRSF001273">
    <property type="entry name" value="CDH"/>
    <property type="match status" value="1"/>
</dbReference>
<comment type="similarity">
    <text evidence="5">Belongs to the Cdh family.</text>
</comment>
<protein>
    <recommendedName>
        <fullName evidence="7">CDP-diacylglycerol pyrophosphatase</fullName>
        <ecNumber evidence="6">3.6.1.26</ecNumber>
    </recommendedName>
    <alternativeName>
        <fullName evidence="17">CDP-diacylglycerol phosphatidylhydrolase</fullName>
    </alternativeName>
    <alternativeName>
        <fullName evidence="18">CDP-diglyceride hydrolase</fullName>
    </alternativeName>
</protein>